<gene>
    <name evidence="1" type="ORF">MM171B01500_0005</name>
</gene>
<sequence length="125" mass="13651">MAKIIVRAKRPLQLGMGPNAPKLKTGKNEIEESLIDKGVWYVKALLASGAIVIESAPEPPAPEILAEVVISKDKIEVIPPSIQPDKPPESVVETVKTEEPVKAIPPKKKTVVPKIEKKPKIKREI</sequence>
<organism evidence="1">
    <name type="scientific">viral metagenome</name>
    <dbReference type="NCBI Taxonomy" id="1070528"/>
    <lineage>
        <taxon>unclassified sequences</taxon>
        <taxon>metagenomes</taxon>
        <taxon>organismal metagenomes</taxon>
    </lineage>
</organism>
<dbReference type="EMBL" id="MT143757">
    <property type="protein sequence ID" value="QJB02087.1"/>
    <property type="molecule type" value="Genomic_DNA"/>
</dbReference>
<name>A0A6M3M353_9ZZZZ</name>
<proteinExistence type="predicted"/>
<accession>A0A6M3M353</accession>
<reference evidence="1" key="1">
    <citation type="submission" date="2020-03" db="EMBL/GenBank/DDBJ databases">
        <title>The deep terrestrial virosphere.</title>
        <authorList>
            <person name="Holmfeldt K."/>
            <person name="Nilsson E."/>
            <person name="Simone D."/>
            <person name="Lopez-Fernandez M."/>
            <person name="Wu X."/>
            <person name="de Brujin I."/>
            <person name="Lundin D."/>
            <person name="Andersson A."/>
            <person name="Bertilsson S."/>
            <person name="Dopson M."/>
        </authorList>
    </citation>
    <scope>NUCLEOTIDE SEQUENCE</scope>
    <source>
        <strain evidence="1">MM171B01500</strain>
    </source>
</reference>
<protein>
    <submittedName>
        <fullName evidence="1">Uncharacterized protein</fullName>
    </submittedName>
</protein>
<dbReference type="AlphaFoldDB" id="A0A6M3M353"/>
<evidence type="ECO:0000313" key="1">
    <source>
        <dbReference type="EMBL" id="QJB02087.1"/>
    </source>
</evidence>